<comment type="caution">
    <text evidence="1">The sequence shown here is derived from an EMBL/GenBank/DDBJ whole genome shotgun (WGS) entry which is preliminary data.</text>
</comment>
<reference evidence="1 2" key="1">
    <citation type="submission" date="2015-01" db="EMBL/GenBank/DDBJ databases">
        <title>Evolution of Trichinella species and genotypes.</title>
        <authorList>
            <person name="Korhonen P.K."/>
            <person name="Edoardo P."/>
            <person name="Giuseppe L.R."/>
            <person name="Gasser R.B."/>
        </authorList>
    </citation>
    <scope>NUCLEOTIDE SEQUENCE [LARGE SCALE GENOMIC DNA]</scope>
    <source>
        <strain evidence="1">ISS1029</strain>
    </source>
</reference>
<gene>
    <name evidence="1" type="ORF">T11_15561</name>
</gene>
<sequence>MHFLDNLRSLCICQKRVLKGAVALKDLNKKFPAFDNFFIKPHISFSETEYYVYEDVLSDTAFAMHIPDMQACFLDSLQSLSVLHSPPTGFAVYQKKWNNFYLHFAREINNSNNAKVQKDDMVLFNLAQTNSIEK</sequence>
<dbReference type="Proteomes" id="UP000055024">
    <property type="component" value="Unassembled WGS sequence"/>
</dbReference>
<dbReference type="EMBL" id="JYDP01000060">
    <property type="protein sequence ID" value="KRZ10435.1"/>
    <property type="molecule type" value="Genomic_DNA"/>
</dbReference>
<accession>A0A0V1HID8</accession>
<evidence type="ECO:0000313" key="2">
    <source>
        <dbReference type="Proteomes" id="UP000055024"/>
    </source>
</evidence>
<evidence type="ECO:0000313" key="1">
    <source>
        <dbReference type="EMBL" id="KRZ10435.1"/>
    </source>
</evidence>
<dbReference type="AlphaFoldDB" id="A0A0V1HID8"/>
<protein>
    <submittedName>
        <fullName evidence="1">Uncharacterized protein</fullName>
    </submittedName>
</protein>
<dbReference type="OrthoDB" id="10533486at2759"/>
<name>A0A0V1HID8_9BILA</name>
<proteinExistence type="predicted"/>
<keyword evidence="2" id="KW-1185">Reference proteome</keyword>
<organism evidence="1 2">
    <name type="scientific">Trichinella zimbabwensis</name>
    <dbReference type="NCBI Taxonomy" id="268475"/>
    <lineage>
        <taxon>Eukaryota</taxon>
        <taxon>Metazoa</taxon>
        <taxon>Ecdysozoa</taxon>
        <taxon>Nematoda</taxon>
        <taxon>Enoplea</taxon>
        <taxon>Dorylaimia</taxon>
        <taxon>Trichinellida</taxon>
        <taxon>Trichinellidae</taxon>
        <taxon>Trichinella</taxon>
    </lineage>
</organism>